<evidence type="ECO:0000259" key="2">
    <source>
        <dbReference type="Pfam" id="PF13472"/>
    </source>
</evidence>
<dbReference type="Proteomes" id="UP001596512">
    <property type="component" value="Unassembled WGS sequence"/>
</dbReference>
<feature type="signal peptide" evidence="1">
    <location>
        <begin position="1"/>
        <end position="22"/>
    </location>
</feature>
<proteinExistence type="predicted"/>
<sequence>MSKSVALLAAVAAALIALPATAAEPLEYVALGDSYAAGSGVMPTAPGSHPLCAQSSKNYAKLIAAATDAELTDVTCGGADTGSFTSAQYPGLAPQLDAVSADTDLVTVSIGGNDGGLYATTVLTCGSAGLLSLGFGSPCKNTWGTHFDRQIETSVYPAVKAALQKVREKAPNARVAVVGYPWIMPATFDAGCFAKIPVARGDIPYVRAIQAHLNDAVARAAPRRGRCSSTCPVCPMAATRASLRGRGGSSRSSGPTS</sequence>
<dbReference type="GO" id="GO:0016787">
    <property type="term" value="F:hydrolase activity"/>
    <property type="evidence" value="ECO:0007669"/>
    <property type="project" value="UniProtKB-KW"/>
</dbReference>
<dbReference type="CDD" id="cd01823">
    <property type="entry name" value="SEST_like"/>
    <property type="match status" value="1"/>
</dbReference>
<evidence type="ECO:0000313" key="4">
    <source>
        <dbReference type="Proteomes" id="UP001596512"/>
    </source>
</evidence>
<organism evidence="3 4">
    <name type="scientific">Actinokineospora soli</name>
    <dbReference type="NCBI Taxonomy" id="1048753"/>
    <lineage>
        <taxon>Bacteria</taxon>
        <taxon>Bacillati</taxon>
        <taxon>Actinomycetota</taxon>
        <taxon>Actinomycetes</taxon>
        <taxon>Pseudonocardiales</taxon>
        <taxon>Pseudonocardiaceae</taxon>
        <taxon>Actinokineospora</taxon>
    </lineage>
</organism>
<dbReference type="InterPro" id="IPR013830">
    <property type="entry name" value="SGNH_hydro"/>
</dbReference>
<feature type="chain" id="PRO_5047226312" evidence="1">
    <location>
        <begin position="23"/>
        <end position="257"/>
    </location>
</feature>
<keyword evidence="4" id="KW-1185">Reference proteome</keyword>
<comment type="caution">
    <text evidence="3">The sequence shown here is derived from an EMBL/GenBank/DDBJ whole genome shotgun (WGS) entry which is preliminary data.</text>
</comment>
<name>A0ABW2TLA0_9PSEU</name>
<dbReference type="InterPro" id="IPR036514">
    <property type="entry name" value="SGNH_hydro_sf"/>
</dbReference>
<accession>A0ABW2TLA0</accession>
<feature type="domain" description="SGNH hydrolase-type esterase" evidence="2">
    <location>
        <begin position="30"/>
        <end position="225"/>
    </location>
</feature>
<reference evidence="4" key="1">
    <citation type="journal article" date="2019" name="Int. J. Syst. Evol. Microbiol.">
        <title>The Global Catalogue of Microorganisms (GCM) 10K type strain sequencing project: providing services to taxonomists for standard genome sequencing and annotation.</title>
        <authorList>
            <consortium name="The Broad Institute Genomics Platform"/>
            <consortium name="The Broad Institute Genome Sequencing Center for Infectious Disease"/>
            <person name="Wu L."/>
            <person name="Ma J."/>
        </authorList>
    </citation>
    <scope>NUCLEOTIDE SEQUENCE [LARGE SCALE GENOMIC DNA]</scope>
    <source>
        <strain evidence="4">JCM 17695</strain>
    </source>
</reference>
<dbReference type="SUPFAM" id="SSF52266">
    <property type="entry name" value="SGNH hydrolase"/>
    <property type="match status" value="1"/>
</dbReference>
<dbReference type="Pfam" id="PF13472">
    <property type="entry name" value="Lipase_GDSL_2"/>
    <property type="match status" value="1"/>
</dbReference>
<gene>
    <name evidence="3" type="ORF">ACFQV2_09315</name>
</gene>
<dbReference type="PANTHER" id="PTHR37981:SF1">
    <property type="entry name" value="SGNH HYDROLASE-TYPE ESTERASE DOMAIN-CONTAINING PROTEIN"/>
    <property type="match status" value="1"/>
</dbReference>
<dbReference type="Gene3D" id="3.40.50.1110">
    <property type="entry name" value="SGNH hydrolase"/>
    <property type="match status" value="1"/>
</dbReference>
<protein>
    <submittedName>
        <fullName evidence="3">SGNH/GDSL hydrolase family protein</fullName>
        <ecNumber evidence="3">3.1.-.-</ecNumber>
    </submittedName>
</protein>
<keyword evidence="3" id="KW-0378">Hydrolase</keyword>
<dbReference type="InterPro" id="IPR037460">
    <property type="entry name" value="SEST-like"/>
</dbReference>
<evidence type="ECO:0000313" key="3">
    <source>
        <dbReference type="EMBL" id="MFC7613742.1"/>
    </source>
</evidence>
<dbReference type="EC" id="3.1.-.-" evidence="3"/>
<dbReference type="PANTHER" id="PTHR37981">
    <property type="entry name" value="LIPASE 2"/>
    <property type="match status" value="1"/>
</dbReference>
<dbReference type="EMBL" id="JBHTEY010000004">
    <property type="protein sequence ID" value="MFC7613742.1"/>
    <property type="molecule type" value="Genomic_DNA"/>
</dbReference>
<keyword evidence="1" id="KW-0732">Signal</keyword>
<evidence type="ECO:0000256" key="1">
    <source>
        <dbReference type="SAM" id="SignalP"/>
    </source>
</evidence>